<dbReference type="EMBL" id="BJYT01000009">
    <property type="protein sequence ID" value="GEO10094.1"/>
    <property type="molecule type" value="Genomic_DNA"/>
</dbReference>
<dbReference type="PANTHER" id="PTHR43028:SF5">
    <property type="entry name" value="3'(2'),5'-BISPHOSPHATE NUCLEOTIDASE 1"/>
    <property type="match status" value="1"/>
</dbReference>
<feature type="binding site" evidence="5">
    <location>
        <position position="67"/>
    </location>
    <ligand>
        <name>Mg(2+)</name>
        <dbReference type="ChEBI" id="CHEBI:18420"/>
        <label>1</label>
        <note>catalytic</note>
    </ligand>
</feature>
<protein>
    <recommendedName>
        <fullName evidence="4">3'(2'),5'-bisphosphate nucleotidase CysQ</fullName>
        <ecNumber evidence="4">3.1.3.7</ecNumber>
    </recommendedName>
    <alternativeName>
        <fullName evidence="4">3'(2'),5-bisphosphonucleoside 3'(2')-phosphohydrolase</fullName>
    </alternativeName>
    <alternativeName>
        <fullName evidence="4">3'-phosphoadenosine 5'-phosphate phosphatase</fullName>
        <shortName evidence="4">PAP phosphatase</shortName>
    </alternativeName>
</protein>
<evidence type="ECO:0000256" key="1">
    <source>
        <dbReference type="ARBA" id="ARBA00001625"/>
    </source>
</evidence>
<keyword evidence="4" id="KW-0472">Membrane</keyword>
<dbReference type="Gene3D" id="3.40.190.80">
    <property type="match status" value="1"/>
</dbReference>
<comment type="similarity">
    <text evidence="4">Belongs to the inositol monophosphatase superfamily. CysQ family.</text>
</comment>
<organism evidence="6 7">
    <name type="scientific">Segetibacter aerophilus</name>
    <dbReference type="NCBI Taxonomy" id="670293"/>
    <lineage>
        <taxon>Bacteria</taxon>
        <taxon>Pseudomonadati</taxon>
        <taxon>Bacteroidota</taxon>
        <taxon>Chitinophagia</taxon>
        <taxon>Chitinophagales</taxon>
        <taxon>Chitinophagaceae</taxon>
        <taxon>Segetibacter</taxon>
    </lineage>
</organism>
<dbReference type="OrthoDB" id="9772456at2"/>
<accession>A0A512BDU0</accession>
<reference evidence="6 7" key="1">
    <citation type="submission" date="2019-07" db="EMBL/GenBank/DDBJ databases">
        <title>Whole genome shotgun sequence of Segetibacter aerophilus NBRC 106135.</title>
        <authorList>
            <person name="Hosoyama A."/>
            <person name="Uohara A."/>
            <person name="Ohji S."/>
            <person name="Ichikawa N."/>
        </authorList>
    </citation>
    <scope>NUCLEOTIDE SEQUENCE [LARGE SCALE GENOMIC DNA]</scope>
    <source>
        <strain evidence="6 7">NBRC 106135</strain>
    </source>
</reference>
<comment type="caution">
    <text evidence="6">The sequence shown here is derived from an EMBL/GenBank/DDBJ whole genome shotgun (WGS) entry which is preliminary data.</text>
</comment>
<dbReference type="RefSeq" id="WP_147204207.1">
    <property type="nucleotide sequence ID" value="NZ_BJYT01000009.1"/>
</dbReference>
<dbReference type="AlphaFoldDB" id="A0A512BDU0"/>
<name>A0A512BDU0_9BACT</name>
<evidence type="ECO:0000313" key="7">
    <source>
        <dbReference type="Proteomes" id="UP000321513"/>
    </source>
</evidence>
<dbReference type="GO" id="GO:0005886">
    <property type="term" value="C:plasma membrane"/>
    <property type="evidence" value="ECO:0007669"/>
    <property type="project" value="UniProtKB-SubCell"/>
</dbReference>
<feature type="binding site" evidence="4 5">
    <location>
        <position position="90"/>
    </location>
    <ligand>
        <name>Mg(2+)</name>
        <dbReference type="ChEBI" id="CHEBI:18420"/>
        <label>2</label>
    </ligand>
</feature>
<keyword evidence="3 4" id="KW-0460">Magnesium</keyword>
<feature type="binding site" evidence="4">
    <location>
        <position position="89"/>
    </location>
    <ligand>
        <name>Mg(2+)</name>
        <dbReference type="ChEBI" id="CHEBI:18420"/>
        <label>1</label>
    </ligand>
</feature>
<dbReference type="Proteomes" id="UP000321513">
    <property type="component" value="Unassembled WGS sequence"/>
</dbReference>
<feature type="binding site" evidence="4">
    <location>
        <position position="67"/>
    </location>
    <ligand>
        <name>substrate</name>
    </ligand>
</feature>
<feature type="binding site" evidence="4">
    <location>
        <position position="87"/>
    </location>
    <ligand>
        <name>Mg(2+)</name>
        <dbReference type="ChEBI" id="CHEBI:18420"/>
        <label>2</label>
    </ligand>
</feature>
<dbReference type="HAMAP" id="MF_02095">
    <property type="entry name" value="CysQ"/>
    <property type="match status" value="1"/>
</dbReference>
<comment type="cofactor">
    <cofactor evidence="4 5">
        <name>Mg(2+)</name>
        <dbReference type="ChEBI" id="CHEBI:18420"/>
    </cofactor>
</comment>
<comment type="subcellular location">
    <subcellularLocation>
        <location evidence="4">Cell membrane</location>
        <topology evidence="4">Peripheral membrane protein</topology>
        <orientation evidence="4">Cytoplasmic side</orientation>
    </subcellularLocation>
</comment>
<evidence type="ECO:0000313" key="6">
    <source>
        <dbReference type="EMBL" id="GEO10094.1"/>
    </source>
</evidence>
<evidence type="ECO:0000256" key="2">
    <source>
        <dbReference type="ARBA" id="ARBA00022723"/>
    </source>
</evidence>
<evidence type="ECO:0000256" key="4">
    <source>
        <dbReference type="HAMAP-Rule" id="MF_02095"/>
    </source>
</evidence>
<feature type="binding site" evidence="4">
    <location>
        <position position="87"/>
    </location>
    <ligand>
        <name>Mg(2+)</name>
        <dbReference type="ChEBI" id="CHEBI:18420"/>
        <label>1</label>
    </ligand>
</feature>
<sequence length="259" mass="28898">MIQIQGLLQRAKEAALQAGKVIMEVYATDDFGVDMKSDNSPLTRADKAAHKVITAALDKSGLPVLSEEGSNIPYEVRKDWDWFWLVDPLDGTKEFIKRNGEFTVNIALMHNNVPVAGVIYAPCLDVLYVGSQGAGAYKIVDQLQVQLPFIEKKETLHELQKKEKITIVASKSHLNDETKIFIEQFKSPNLSSMGSSLKLMLLAEGVADIYPRIAPTMEWDTAAGHGILRSLNRSIYQTDLQTELLYNKEDLLNPSFVAF</sequence>
<dbReference type="GO" id="GO:0000287">
    <property type="term" value="F:magnesium ion binding"/>
    <property type="evidence" value="ECO:0007669"/>
    <property type="project" value="UniProtKB-UniRule"/>
</dbReference>
<comment type="function">
    <text evidence="4">Converts adenosine-3',5'-bisphosphate (PAP) to AMP.</text>
</comment>
<dbReference type="InterPro" id="IPR006240">
    <property type="entry name" value="CysQ"/>
</dbReference>
<feature type="binding site" evidence="4">
    <location>
        <position position="220"/>
    </location>
    <ligand>
        <name>substrate</name>
    </ligand>
</feature>
<dbReference type="Pfam" id="PF00459">
    <property type="entry name" value="Inositol_P"/>
    <property type="match status" value="1"/>
</dbReference>
<dbReference type="PROSITE" id="PS00629">
    <property type="entry name" value="IMP_1"/>
    <property type="match status" value="1"/>
</dbReference>
<dbReference type="InterPro" id="IPR020583">
    <property type="entry name" value="Inositol_monoP_metal-BS"/>
</dbReference>
<keyword evidence="4" id="KW-0378">Hydrolase</keyword>
<feature type="binding site" evidence="5">
    <location>
        <position position="89"/>
    </location>
    <ligand>
        <name>Mg(2+)</name>
        <dbReference type="ChEBI" id="CHEBI:18420"/>
        <label>1</label>
        <note>catalytic</note>
    </ligand>
</feature>
<dbReference type="PANTHER" id="PTHR43028">
    <property type="entry name" value="3'(2'),5'-BISPHOSPHATE NUCLEOTIDASE 1"/>
    <property type="match status" value="1"/>
</dbReference>
<keyword evidence="2 4" id="KW-0479">Metal-binding</keyword>
<dbReference type="InterPro" id="IPR000760">
    <property type="entry name" value="Inositol_monophosphatase-like"/>
</dbReference>
<feature type="binding site" evidence="4">
    <location>
        <position position="67"/>
    </location>
    <ligand>
        <name>Mg(2+)</name>
        <dbReference type="ChEBI" id="CHEBI:18420"/>
        <label>1</label>
    </ligand>
</feature>
<proteinExistence type="inferred from homology"/>
<feature type="binding site" evidence="4">
    <location>
        <begin position="89"/>
        <end position="92"/>
    </location>
    <ligand>
        <name>substrate</name>
    </ligand>
</feature>
<dbReference type="GO" id="GO:0008441">
    <property type="term" value="F:3'(2'),5'-bisphosphate nucleotidase activity"/>
    <property type="evidence" value="ECO:0007669"/>
    <property type="project" value="UniProtKB-UniRule"/>
</dbReference>
<feature type="binding site" evidence="4 5">
    <location>
        <position position="220"/>
    </location>
    <ligand>
        <name>Mg(2+)</name>
        <dbReference type="ChEBI" id="CHEBI:18420"/>
        <label>2</label>
    </ligand>
</feature>
<dbReference type="GO" id="GO:0000103">
    <property type="term" value="P:sulfate assimilation"/>
    <property type="evidence" value="ECO:0007669"/>
    <property type="project" value="TreeGrafter"/>
</dbReference>
<dbReference type="EC" id="3.1.3.7" evidence="4"/>
<gene>
    <name evidence="4" type="primary">cysQ</name>
    <name evidence="6" type="ORF">SAE01_25900</name>
</gene>
<keyword evidence="7" id="KW-1185">Reference proteome</keyword>
<dbReference type="GO" id="GO:0050427">
    <property type="term" value="P:3'-phosphoadenosine 5'-phosphosulfate metabolic process"/>
    <property type="evidence" value="ECO:0007669"/>
    <property type="project" value="TreeGrafter"/>
</dbReference>
<keyword evidence="4" id="KW-1003">Cell membrane</keyword>
<dbReference type="NCBIfam" id="TIGR01331">
    <property type="entry name" value="bisphos_cysQ"/>
    <property type="match status" value="1"/>
</dbReference>
<dbReference type="PRINTS" id="PR00377">
    <property type="entry name" value="IMPHPHTASES"/>
</dbReference>
<dbReference type="CDD" id="cd01638">
    <property type="entry name" value="CysQ"/>
    <property type="match status" value="1"/>
</dbReference>
<evidence type="ECO:0000256" key="3">
    <source>
        <dbReference type="ARBA" id="ARBA00022842"/>
    </source>
</evidence>
<evidence type="ECO:0000256" key="5">
    <source>
        <dbReference type="PIRSR" id="PIRSR600760-2"/>
    </source>
</evidence>
<dbReference type="InterPro" id="IPR050725">
    <property type="entry name" value="CysQ/Inositol_MonoPase"/>
</dbReference>
<comment type="catalytic activity">
    <reaction evidence="1 4">
        <text>adenosine 3',5'-bisphosphate + H2O = AMP + phosphate</text>
        <dbReference type="Rhea" id="RHEA:10040"/>
        <dbReference type="ChEBI" id="CHEBI:15377"/>
        <dbReference type="ChEBI" id="CHEBI:43474"/>
        <dbReference type="ChEBI" id="CHEBI:58343"/>
        <dbReference type="ChEBI" id="CHEBI:456215"/>
        <dbReference type="EC" id="3.1.3.7"/>
    </reaction>
</comment>
<dbReference type="SUPFAM" id="SSF56655">
    <property type="entry name" value="Carbohydrate phosphatase"/>
    <property type="match status" value="1"/>
</dbReference>
<feature type="binding site" evidence="5">
    <location>
        <position position="87"/>
    </location>
    <ligand>
        <name>Mg(2+)</name>
        <dbReference type="ChEBI" id="CHEBI:18420"/>
        <label>1</label>
        <note>catalytic</note>
    </ligand>
</feature>
<dbReference type="Gene3D" id="3.30.540.10">
    <property type="entry name" value="Fructose-1,6-Bisphosphatase, subunit A, domain 1"/>
    <property type="match status" value="1"/>
</dbReference>